<dbReference type="Proteomes" id="UP001177260">
    <property type="component" value="Unassembled WGS sequence"/>
</dbReference>
<evidence type="ECO:0000313" key="2">
    <source>
        <dbReference type="Proteomes" id="UP001177260"/>
    </source>
</evidence>
<protein>
    <submittedName>
        <fullName evidence="1">Uncharacterized protein</fullName>
    </submittedName>
</protein>
<sequence>MATQTATLTTTNPPSLFETAPFIPADAIFALTAQYNADSSPKKVNLGQGAYRDEHAQPWILPSVQKARDLLAQEKLNHEYLPILGHAGFRKAAPRTALGLYLFERVENKIAACQSISGTGALHLAALLLKYCRQPLPNVYIPSPTWSNHHQVFASLGFNCHSFQYYDDAKKALDIDSYISALQAAEPHSIVIIHACAHNPTGCDPNKEQWKQIGRIVKEKQLFPLFDAAYLGFNSGNLDDDAFAIRYFVDDLQLEVGVCMSFAKNMGLYGERVGCVFVVTQTETTATNTQSVLEMLQRSEVSNPPAYGAKIASTILNDDALRAMWYEDLITMSSRIRAMRTALYDHLNQSGAPGTWDHLVQQSGMFGFLGLAPDIVRRLRENYHIYMAGNSRISIAGLNPGNVQYVAESISVCLRTSSGST</sequence>
<evidence type="ECO:0000313" key="1">
    <source>
        <dbReference type="EMBL" id="KAK1144530.1"/>
    </source>
</evidence>
<organism evidence="1 2">
    <name type="scientific">Aspergillus melleus</name>
    <dbReference type="NCBI Taxonomy" id="138277"/>
    <lineage>
        <taxon>Eukaryota</taxon>
        <taxon>Fungi</taxon>
        <taxon>Dikarya</taxon>
        <taxon>Ascomycota</taxon>
        <taxon>Pezizomycotina</taxon>
        <taxon>Eurotiomycetes</taxon>
        <taxon>Eurotiomycetidae</taxon>
        <taxon>Eurotiales</taxon>
        <taxon>Aspergillaceae</taxon>
        <taxon>Aspergillus</taxon>
        <taxon>Aspergillus subgen. Circumdati</taxon>
    </lineage>
</organism>
<reference evidence="1 2" key="1">
    <citation type="journal article" date="2023" name="ACS Omega">
        <title>Identification of the Neoaspergillic Acid Biosynthesis Gene Cluster by Establishing an In Vitro CRISPR-Ribonucleoprotein Genetic System in Aspergillus melleus.</title>
        <authorList>
            <person name="Yuan B."/>
            <person name="Grau M.F."/>
            <person name="Murata R.M."/>
            <person name="Torok T."/>
            <person name="Venkateswaran K."/>
            <person name="Stajich J.E."/>
            <person name="Wang C.C.C."/>
        </authorList>
    </citation>
    <scope>NUCLEOTIDE SEQUENCE [LARGE SCALE GENOMIC DNA]</scope>
    <source>
        <strain evidence="1 2">IMV 1140</strain>
    </source>
</reference>
<comment type="caution">
    <text evidence="1">The sequence shown here is derived from an EMBL/GenBank/DDBJ whole genome shotgun (WGS) entry which is preliminary data.</text>
</comment>
<keyword evidence="2" id="KW-1185">Reference proteome</keyword>
<accession>A0ACC3B2Z4</accession>
<dbReference type="EMBL" id="JAOPJF010000030">
    <property type="protein sequence ID" value="KAK1144530.1"/>
    <property type="molecule type" value="Genomic_DNA"/>
</dbReference>
<gene>
    <name evidence="1" type="ORF">N8T08_005403</name>
</gene>
<proteinExistence type="predicted"/>
<name>A0ACC3B2Z4_9EURO</name>